<name>A0A348WG49_9RHOB</name>
<protein>
    <submittedName>
        <fullName evidence="3">DUF58 domain-containing protein</fullName>
    </submittedName>
</protein>
<dbReference type="RefSeq" id="WP_339855104.1">
    <property type="nucleotide sequence ID" value="NZ_CAXAXR010000017.1"/>
</dbReference>
<sequence length="437" mass="48006">MRPSRRLVALTLALAAVTVLVTVLLPDASLALLLLWGGLALVGCADLILSVASRSLTLEALLPSQGYNGVETRLRGTLSRKSGPLPRVIAARLGRSPGLVARDTVDLSPSEGAGEITFDIGLRPVERGTQRVDDITLCYGSRFGLFEILPRWPLDLEIKIQPNLQPILSGEIHTQMLPLLDGLKTTTLKGEGSEFHQLRDYMPGMDPRSIDWKRSARMNAMVARETRAERNHQIMICVDHGHLMAQKLDTLSKLDHAINAALAMTWAGVLGGDNVGFYTFGARPGQVVPPRAGRNAFGRIRAVTADLRESHSESNHTLALTHLHGLLSRRSLVIIFSDFVDSTSAELLIENLAVMTRQHLVLYVALRDRELDALAHPEDLSMDSVARAISASQLRQERARVLDRLRRLGVLCLDSDAQSLTPELISRYMDIKSQGLI</sequence>
<proteinExistence type="predicted"/>
<feature type="transmembrane region" description="Helical" evidence="1">
    <location>
        <begin position="7"/>
        <end position="25"/>
    </location>
</feature>
<dbReference type="PANTHER" id="PTHR33608">
    <property type="entry name" value="BLL2464 PROTEIN"/>
    <property type="match status" value="1"/>
</dbReference>
<keyword evidence="1" id="KW-0472">Membrane</keyword>
<dbReference type="EMBL" id="DMVW01000161">
    <property type="protein sequence ID" value="HAR53511.1"/>
    <property type="molecule type" value="Genomic_DNA"/>
</dbReference>
<keyword evidence="1" id="KW-0812">Transmembrane</keyword>
<keyword evidence="1" id="KW-1133">Transmembrane helix</keyword>
<dbReference type="InterPro" id="IPR002881">
    <property type="entry name" value="DUF58"/>
</dbReference>
<dbReference type="InterPro" id="IPR036465">
    <property type="entry name" value="vWFA_dom_sf"/>
</dbReference>
<evidence type="ECO:0000313" key="3">
    <source>
        <dbReference type="EMBL" id="HAR53511.1"/>
    </source>
</evidence>
<organism evidence="3 4">
    <name type="scientific">Roseovarius nubinhibens</name>
    <dbReference type="NCBI Taxonomy" id="314263"/>
    <lineage>
        <taxon>Bacteria</taxon>
        <taxon>Pseudomonadati</taxon>
        <taxon>Pseudomonadota</taxon>
        <taxon>Alphaproteobacteria</taxon>
        <taxon>Rhodobacterales</taxon>
        <taxon>Roseobacteraceae</taxon>
        <taxon>Roseovarius</taxon>
    </lineage>
</organism>
<dbReference type="Proteomes" id="UP000264719">
    <property type="component" value="Unassembled WGS sequence"/>
</dbReference>
<evidence type="ECO:0000256" key="1">
    <source>
        <dbReference type="SAM" id="Phobius"/>
    </source>
</evidence>
<accession>A0A348WG49</accession>
<evidence type="ECO:0000313" key="4">
    <source>
        <dbReference type="Proteomes" id="UP000264719"/>
    </source>
</evidence>
<feature type="domain" description="DUF58" evidence="2">
    <location>
        <begin position="198"/>
        <end position="373"/>
    </location>
</feature>
<dbReference type="PANTHER" id="PTHR33608:SF3">
    <property type="entry name" value="SLR2013 PROTEIN"/>
    <property type="match status" value="1"/>
</dbReference>
<dbReference type="Pfam" id="PF01882">
    <property type="entry name" value="DUF58"/>
    <property type="match status" value="1"/>
</dbReference>
<evidence type="ECO:0000259" key="2">
    <source>
        <dbReference type="Pfam" id="PF01882"/>
    </source>
</evidence>
<gene>
    <name evidence="3" type="ORF">DCS45_16790</name>
</gene>
<reference evidence="3 4" key="1">
    <citation type="journal article" date="2018" name="Nat. Biotechnol.">
        <title>A standardized bacterial taxonomy based on genome phylogeny substantially revises the tree of life.</title>
        <authorList>
            <person name="Parks D.H."/>
            <person name="Chuvochina M."/>
            <person name="Waite D.W."/>
            <person name="Rinke C."/>
            <person name="Skarshewski A."/>
            <person name="Chaumeil P.A."/>
            <person name="Hugenholtz P."/>
        </authorList>
    </citation>
    <scope>NUCLEOTIDE SEQUENCE [LARGE SCALE GENOMIC DNA]</scope>
    <source>
        <strain evidence="3">UBA9169</strain>
    </source>
</reference>
<dbReference type="AlphaFoldDB" id="A0A348WG49"/>
<dbReference type="SUPFAM" id="SSF53300">
    <property type="entry name" value="vWA-like"/>
    <property type="match status" value="1"/>
</dbReference>
<comment type="caution">
    <text evidence="3">The sequence shown here is derived from an EMBL/GenBank/DDBJ whole genome shotgun (WGS) entry which is preliminary data.</text>
</comment>